<reference evidence="8" key="1">
    <citation type="submission" date="2021-07" db="EMBL/GenBank/DDBJ databases">
        <authorList>
            <person name="Catto M.A."/>
            <person name="Jacobson A."/>
            <person name="Kennedy G."/>
            <person name="Labadie P."/>
            <person name="Hunt B.G."/>
            <person name="Srinivasan R."/>
        </authorList>
    </citation>
    <scope>NUCLEOTIDE SEQUENCE</scope>
    <source>
        <strain evidence="8">PL_HMW_Pooled</strain>
        <tissue evidence="8">Head</tissue>
    </source>
</reference>
<evidence type="ECO:0000313" key="8">
    <source>
        <dbReference type="EMBL" id="KAK3932810.1"/>
    </source>
</evidence>
<organism evidence="8 9">
    <name type="scientific">Frankliniella fusca</name>
    <dbReference type="NCBI Taxonomy" id="407009"/>
    <lineage>
        <taxon>Eukaryota</taxon>
        <taxon>Metazoa</taxon>
        <taxon>Ecdysozoa</taxon>
        <taxon>Arthropoda</taxon>
        <taxon>Hexapoda</taxon>
        <taxon>Insecta</taxon>
        <taxon>Pterygota</taxon>
        <taxon>Neoptera</taxon>
        <taxon>Paraneoptera</taxon>
        <taxon>Thysanoptera</taxon>
        <taxon>Terebrantia</taxon>
        <taxon>Thripoidea</taxon>
        <taxon>Thripidae</taxon>
        <taxon>Frankliniella</taxon>
    </lineage>
</organism>
<dbReference type="GO" id="GO:0000958">
    <property type="term" value="P:mitochondrial mRNA catabolic process"/>
    <property type="evidence" value="ECO:0007669"/>
    <property type="project" value="TreeGrafter"/>
</dbReference>
<dbReference type="GO" id="GO:0000175">
    <property type="term" value="F:3'-5'-RNA exonuclease activity"/>
    <property type="evidence" value="ECO:0007669"/>
    <property type="project" value="TreeGrafter"/>
</dbReference>
<dbReference type="Pfam" id="PF01138">
    <property type="entry name" value="RNase_PH"/>
    <property type="match status" value="2"/>
</dbReference>
<evidence type="ECO:0000256" key="4">
    <source>
        <dbReference type="ARBA" id="ARBA00022695"/>
    </source>
</evidence>
<dbReference type="InterPro" id="IPR020568">
    <property type="entry name" value="Ribosomal_Su5_D2-typ_SF"/>
</dbReference>
<evidence type="ECO:0000256" key="1">
    <source>
        <dbReference type="ARBA" id="ARBA00007404"/>
    </source>
</evidence>
<dbReference type="InterPro" id="IPR015847">
    <property type="entry name" value="ExoRNase_PH_dom2"/>
</dbReference>
<dbReference type="CDD" id="cd11364">
    <property type="entry name" value="RNase_PH_PNPase_2"/>
    <property type="match status" value="1"/>
</dbReference>
<evidence type="ECO:0000256" key="3">
    <source>
        <dbReference type="ARBA" id="ARBA00022679"/>
    </source>
</evidence>
<evidence type="ECO:0000256" key="5">
    <source>
        <dbReference type="ARBA" id="ARBA00022884"/>
    </source>
</evidence>
<keyword evidence="9" id="KW-1185">Reference proteome</keyword>
<dbReference type="InterPro" id="IPR012340">
    <property type="entry name" value="NA-bd_OB-fold"/>
</dbReference>
<dbReference type="FunFam" id="3.30.230.70:FF:000006">
    <property type="entry name" value="polyribonucleotide nucleotidyltransferase 1, mitochondrial"/>
    <property type="match status" value="1"/>
</dbReference>
<dbReference type="EMBL" id="JAHWGI010001440">
    <property type="protein sequence ID" value="KAK3932810.1"/>
    <property type="molecule type" value="Genomic_DNA"/>
</dbReference>
<dbReference type="SUPFAM" id="SSF55666">
    <property type="entry name" value="Ribonuclease PH domain 2-like"/>
    <property type="match status" value="2"/>
</dbReference>
<dbReference type="InterPro" id="IPR012162">
    <property type="entry name" value="PNPase"/>
</dbReference>
<dbReference type="SUPFAM" id="SSF54791">
    <property type="entry name" value="Eukaryotic type KH-domain (KH-domain type I)"/>
    <property type="match status" value="1"/>
</dbReference>
<proteinExistence type="inferred from homology"/>
<dbReference type="Gene3D" id="3.30.230.70">
    <property type="entry name" value="GHMP Kinase, N-terminal domain"/>
    <property type="match status" value="2"/>
</dbReference>
<name>A0AAE1LV45_9NEOP</name>
<evidence type="ECO:0000313" key="9">
    <source>
        <dbReference type="Proteomes" id="UP001219518"/>
    </source>
</evidence>
<gene>
    <name evidence="8" type="ORF">KUF71_014787</name>
</gene>
<dbReference type="Gene3D" id="2.40.50.140">
    <property type="entry name" value="Nucleic acid-binding proteins"/>
    <property type="match status" value="1"/>
</dbReference>
<reference evidence="8" key="2">
    <citation type="journal article" date="2023" name="BMC Genomics">
        <title>Pest status, molecular evolution, and epigenetic factors derived from the genome assembly of Frankliniella fusca, a thysanopteran phytovirus vector.</title>
        <authorList>
            <person name="Catto M.A."/>
            <person name="Labadie P.E."/>
            <person name="Jacobson A.L."/>
            <person name="Kennedy G.G."/>
            <person name="Srinivasan R."/>
            <person name="Hunt B.G."/>
        </authorList>
    </citation>
    <scope>NUCLEOTIDE SEQUENCE</scope>
    <source>
        <strain evidence="8">PL_HMW_Pooled</strain>
    </source>
</reference>
<dbReference type="InterPro" id="IPR001247">
    <property type="entry name" value="ExoRNase_PH_dom1"/>
</dbReference>
<dbReference type="EC" id="2.7.7.8" evidence="2"/>
<dbReference type="FunFam" id="3.30.230.70:FF:000001">
    <property type="entry name" value="Polyribonucleotide nucleotidyltransferase"/>
    <property type="match status" value="1"/>
</dbReference>
<dbReference type="GO" id="GO:0005829">
    <property type="term" value="C:cytosol"/>
    <property type="evidence" value="ECO:0007669"/>
    <property type="project" value="TreeGrafter"/>
</dbReference>
<dbReference type="NCBIfam" id="TIGR03591">
    <property type="entry name" value="polynuc_phos"/>
    <property type="match status" value="1"/>
</dbReference>
<dbReference type="GO" id="GO:0005739">
    <property type="term" value="C:mitochondrion"/>
    <property type="evidence" value="ECO:0007669"/>
    <property type="project" value="TreeGrafter"/>
</dbReference>
<dbReference type="GO" id="GO:0004654">
    <property type="term" value="F:polyribonucleotide nucleotidyltransferase activity"/>
    <property type="evidence" value="ECO:0007669"/>
    <property type="project" value="UniProtKB-EC"/>
</dbReference>
<keyword evidence="3" id="KW-0808">Transferase</keyword>
<dbReference type="NCBIfam" id="NF008805">
    <property type="entry name" value="PRK11824.1"/>
    <property type="match status" value="1"/>
</dbReference>
<dbReference type="CDD" id="cd11363">
    <property type="entry name" value="RNase_PH_PNPase_1"/>
    <property type="match status" value="1"/>
</dbReference>
<dbReference type="PANTHER" id="PTHR11252:SF0">
    <property type="entry name" value="POLYRIBONUCLEOTIDE NUCLEOTIDYLTRANSFERASE 1, MITOCHONDRIAL"/>
    <property type="match status" value="1"/>
</dbReference>
<dbReference type="PROSITE" id="PS50126">
    <property type="entry name" value="S1"/>
    <property type="match status" value="1"/>
</dbReference>
<feature type="region of interest" description="Disordered" evidence="6">
    <location>
        <begin position="720"/>
        <end position="755"/>
    </location>
</feature>
<dbReference type="PANTHER" id="PTHR11252">
    <property type="entry name" value="POLYRIBONUCLEOTIDE NUCLEOTIDYLTRANSFERASE"/>
    <property type="match status" value="1"/>
</dbReference>
<dbReference type="Proteomes" id="UP001219518">
    <property type="component" value="Unassembled WGS sequence"/>
</dbReference>
<dbReference type="GO" id="GO:0003723">
    <property type="term" value="F:RNA binding"/>
    <property type="evidence" value="ECO:0007669"/>
    <property type="project" value="UniProtKB-KW"/>
</dbReference>
<sequence>MRNKLNNIEIKETVKLLNGRELTFSTGKFAKMANGSAVVQSEDTAVMVTAVSKDSMNMDESFLPLTVEFRMKSAAAGRIPTNYLRRELGHSEREILTARLTDRSIRPLFPKNFFSEVQIMSNLLSVDGINDPEVLCINAASTALSLSDIPWDGPVGAVRVGLIGDDIVINPTRQELQKSDMNLVVSGIKSSKVVMIEGSFNDLNINAVLHAVKAGLKEVKKIVASIEQLTEKCGKSKQKVKEKLVKDDLLEYLQSHYLGDLKNIFSNYTLNKQQRDIAVSSLRASVFQEIERRGIDTDRGNLNQAFSSFVRTVFRDLIFESNVRCDGRGLTDLRDISCEVNLYRPLHGSAIFQRGQTQVLCTVALDSPQSAVKTDSYTVLTSGLKEKSFFLNYEFPGYATNEVSKGHGVSRREIGHGALAEKGLRPVVPADYPFCIRLTSEVLESNGSSSMASVCGGSMALLDAGVPLSAMAGGVAIGLVTRCDSDGEIEDYRILTDILGIEDYIGDMDFKIAGTKTGITALQADFKIPGITLDIFHKVLSEGHSAKRKIINIMNETISSPSVKEGNMPILETFEVPIQKRNLLLGPAWINIKKLFLQTGVQITHVEDSTFSAFAPNEAAMQEAYEVVQKILDSNPEPQFEFGAIYSVKILELKESGAMVSLHPQLMPVFINNAHLDVRKAAHPSALGLTVGEKISVKYFGRDPVSGQIRLSRRALQESTGRVHDLESMTSHTTQLRKERVVTSNAASESADGDK</sequence>
<dbReference type="PIRSF" id="PIRSF005499">
    <property type="entry name" value="PNPase"/>
    <property type="match status" value="1"/>
</dbReference>
<dbReference type="CDD" id="cd09033">
    <property type="entry name" value="KH-I_PNPT1"/>
    <property type="match status" value="1"/>
</dbReference>
<dbReference type="SUPFAM" id="SSF54211">
    <property type="entry name" value="Ribosomal protein S5 domain 2-like"/>
    <property type="match status" value="2"/>
</dbReference>
<dbReference type="InterPro" id="IPR036612">
    <property type="entry name" value="KH_dom_type_1_sf"/>
</dbReference>
<feature type="domain" description="S1 motif" evidence="7">
    <location>
        <begin position="643"/>
        <end position="714"/>
    </location>
</feature>
<protein>
    <recommendedName>
        <fullName evidence="2">polyribonucleotide nucleotidyltransferase</fullName>
        <ecNumber evidence="2">2.7.7.8</ecNumber>
    </recommendedName>
</protein>
<dbReference type="AlphaFoldDB" id="A0AAE1LV45"/>
<dbReference type="GO" id="GO:0000965">
    <property type="term" value="P:mitochondrial RNA 3'-end processing"/>
    <property type="evidence" value="ECO:0007669"/>
    <property type="project" value="TreeGrafter"/>
</dbReference>
<dbReference type="InterPro" id="IPR003029">
    <property type="entry name" value="S1_domain"/>
</dbReference>
<evidence type="ECO:0000259" key="7">
    <source>
        <dbReference type="PROSITE" id="PS50126"/>
    </source>
</evidence>
<comment type="caution">
    <text evidence="8">The sequence shown here is derived from an EMBL/GenBank/DDBJ whole genome shotgun (WGS) entry which is preliminary data.</text>
</comment>
<comment type="similarity">
    <text evidence="1">Belongs to the polyribonucleotide nucleotidyltransferase family.</text>
</comment>
<accession>A0AAE1LV45</accession>
<evidence type="ECO:0000256" key="6">
    <source>
        <dbReference type="SAM" id="MobiDB-lite"/>
    </source>
</evidence>
<dbReference type="Pfam" id="PF03725">
    <property type="entry name" value="RNase_PH_C"/>
    <property type="match status" value="1"/>
</dbReference>
<evidence type="ECO:0000256" key="2">
    <source>
        <dbReference type="ARBA" id="ARBA00012416"/>
    </source>
</evidence>
<keyword evidence="4" id="KW-0548">Nucleotidyltransferase</keyword>
<dbReference type="InterPro" id="IPR027408">
    <property type="entry name" value="PNPase/RNase_PH_dom_sf"/>
</dbReference>
<dbReference type="Gene3D" id="3.30.1370.10">
    <property type="entry name" value="K Homology domain, type 1"/>
    <property type="match status" value="1"/>
</dbReference>
<dbReference type="InterPro" id="IPR036345">
    <property type="entry name" value="ExoRNase_PH_dom2_sf"/>
</dbReference>
<keyword evidence="5" id="KW-0694">RNA-binding</keyword>